<dbReference type="GO" id="GO:0008270">
    <property type="term" value="F:zinc ion binding"/>
    <property type="evidence" value="ECO:0007669"/>
    <property type="project" value="InterPro"/>
</dbReference>
<evidence type="ECO:0000256" key="1">
    <source>
        <dbReference type="ARBA" id="ARBA00001947"/>
    </source>
</evidence>
<dbReference type="EMBL" id="KZ302022">
    <property type="protein sequence ID" value="PFH49687.1"/>
    <property type="molecule type" value="Genomic_DNA"/>
</dbReference>
<name>A0A2A9NN45_9AGAR</name>
<dbReference type="PANTHER" id="PTHR11086:SF18">
    <property type="entry name" value="DEOXYCYTIDYLATE DEAMINASE"/>
    <property type="match status" value="1"/>
</dbReference>
<dbReference type="GO" id="GO:0009165">
    <property type="term" value="P:nucleotide biosynthetic process"/>
    <property type="evidence" value="ECO:0007669"/>
    <property type="project" value="UniProtKB-KW"/>
</dbReference>
<dbReference type="InterPro" id="IPR016192">
    <property type="entry name" value="APOBEC/CMP_deaminase_Zn-bd"/>
</dbReference>
<evidence type="ECO:0000256" key="5">
    <source>
        <dbReference type="ARBA" id="ARBA00022801"/>
    </source>
</evidence>
<evidence type="ECO:0000313" key="11">
    <source>
        <dbReference type="EMBL" id="PFH49687.1"/>
    </source>
</evidence>
<dbReference type="GO" id="GO:0004132">
    <property type="term" value="F:dCMP deaminase activity"/>
    <property type="evidence" value="ECO:0007669"/>
    <property type="project" value="UniProtKB-EC"/>
</dbReference>
<dbReference type="Pfam" id="PF00383">
    <property type="entry name" value="dCMP_cyt_deam_1"/>
    <property type="match status" value="1"/>
</dbReference>
<evidence type="ECO:0000256" key="3">
    <source>
        <dbReference type="ARBA" id="ARBA00022723"/>
    </source>
</evidence>
<dbReference type="PROSITE" id="PS51747">
    <property type="entry name" value="CYT_DCMP_DEAMINASES_2"/>
    <property type="match status" value="1"/>
</dbReference>
<reference evidence="11 12" key="1">
    <citation type="submission" date="2014-02" db="EMBL/GenBank/DDBJ databases">
        <title>Transposable element dynamics among asymbiotic and ectomycorrhizal Amanita fungi.</title>
        <authorList>
            <consortium name="DOE Joint Genome Institute"/>
            <person name="Hess J."/>
            <person name="Skrede I."/>
            <person name="Wolfe B."/>
            <person name="LaButti K."/>
            <person name="Ohm R.A."/>
            <person name="Grigoriev I.V."/>
            <person name="Pringle A."/>
        </authorList>
    </citation>
    <scope>NUCLEOTIDE SEQUENCE [LARGE SCALE GENOMIC DNA]</scope>
    <source>
        <strain evidence="11 12">SKay4041</strain>
    </source>
</reference>
<dbReference type="InterPro" id="IPR015517">
    <property type="entry name" value="dCMP_deaminase-rel"/>
</dbReference>
<keyword evidence="5" id="KW-0378">Hydrolase</keyword>
<dbReference type="Gene3D" id="3.40.140.10">
    <property type="entry name" value="Cytidine Deaminase, domain 2"/>
    <property type="match status" value="1"/>
</dbReference>
<evidence type="ECO:0000256" key="6">
    <source>
        <dbReference type="ARBA" id="ARBA00022833"/>
    </source>
</evidence>
<organism evidence="11 12">
    <name type="scientific">Amanita thiersii Skay4041</name>
    <dbReference type="NCBI Taxonomy" id="703135"/>
    <lineage>
        <taxon>Eukaryota</taxon>
        <taxon>Fungi</taxon>
        <taxon>Dikarya</taxon>
        <taxon>Basidiomycota</taxon>
        <taxon>Agaricomycotina</taxon>
        <taxon>Agaricomycetes</taxon>
        <taxon>Agaricomycetidae</taxon>
        <taxon>Agaricales</taxon>
        <taxon>Pluteineae</taxon>
        <taxon>Amanitaceae</taxon>
        <taxon>Amanita</taxon>
    </lineage>
</organism>
<evidence type="ECO:0000256" key="4">
    <source>
        <dbReference type="ARBA" id="ARBA00022727"/>
    </source>
</evidence>
<dbReference type="InterPro" id="IPR035105">
    <property type="entry name" value="Deoxycytidylate_deaminase_dom"/>
</dbReference>
<gene>
    <name evidence="11" type="ORF">AMATHDRAFT_147169</name>
</gene>
<dbReference type="CDD" id="cd01286">
    <property type="entry name" value="deoxycytidylate_deaminase"/>
    <property type="match status" value="1"/>
</dbReference>
<keyword evidence="3" id="KW-0479">Metal-binding</keyword>
<keyword evidence="6" id="KW-0862">Zinc</keyword>
<keyword evidence="12" id="KW-1185">Reference proteome</keyword>
<dbReference type="EC" id="3.5.4.12" evidence="7"/>
<evidence type="ECO:0000313" key="12">
    <source>
        <dbReference type="Proteomes" id="UP000242287"/>
    </source>
</evidence>
<dbReference type="PANTHER" id="PTHR11086">
    <property type="entry name" value="DEOXYCYTIDYLATE DEAMINASE-RELATED"/>
    <property type="match status" value="1"/>
</dbReference>
<sequence>MSIPDDISETTPRFDLNDQPLVNHLSFLSLSPLQSPASTLTRTDTQLYFESPNEMLDFVTKRWQENFVTSDLQTREHVELFIKRPFFLLVHVDAPLYERFQRSNKYHASLEDFVQEDDHIVFGRPSERQGLSQFSPLHDLRDLVNVQITNPFKTILELESYLEELNLLDASHLRPGWDAYFMTLACLASRRSNCMKRRVGAVLVRNNRVIATGYNGTPRGLLNCNEGGCPHCNQSVSSFNVPWECVCLHAEENALLEAGRERIGSAAVLYCNTCPCLKCTIKVIQTGVKTVVYNLSYKMDDASASLFKQAGVELRRFDPTKKFNISVPDPSLVPELGLAN</sequence>
<feature type="domain" description="CMP/dCMP-type deaminase" evidence="10">
    <location>
        <begin position="176"/>
        <end position="306"/>
    </location>
</feature>
<evidence type="ECO:0000256" key="7">
    <source>
        <dbReference type="ARBA" id="ARBA00038938"/>
    </source>
</evidence>
<evidence type="ECO:0000256" key="8">
    <source>
        <dbReference type="ARBA" id="ARBA00041763"/>
    </source>
</evidence>
<evidence type="ECO:0000259" key="10">
    <source>
        <dbReference type="PROSITE" id="PS51747"/>
    </source>
</evidence>
<protein>
    <recommendedName>
        <fullName evidence="9">Deoxycytidylate deaminase</fullName>
        <ecNumber evidence="7">3.5.4.12</ecNumber>
    </recommendedName>
    <alternativeName>
        <fullName evidence="8">dCMP deaminase</fullName>
    </alternativeName>
</protein>
<evidence type="ECO:0000256" key="2">
    <source>
        <dbReference type="ARBA" id="ARBA00006576"/>
    </source>
</evidence>
<dbReference type="AlphaFoldDB" id="A0A2A9NN45"/>
<dbReference type="FunFam" id="3.40.140.10:FF:000035">
    <property type="entry name" value="dCMP deaminase"/>
    <property type="match status" value="1"/>
</dbReference>
<dbReference type="GO" id="GO:0005737">
    <property type="term" value="C:cytoplasm"/>
    <property type="evidence" value="ECO:0007669"/>
    <property type="project" value="TreeGrafter"/>
</dbReference>
<dbReference type="Proteomes" id="UP000242287">
    <property type="component" value="Unassembled WGS sequence"/>
</dbReference>
<proteinExistence type="inferred from homology"/>
<comment type="similarity">
    <text evidence="2">Belongs to the cytidine and deoxycytidylate deaminase family.</text>
</comment>
<comment type="cofactor">
    <cofactor evidence="1">
        <name>Zn(2+)</name>
        <dbReference type="ChEBI" id="CHEBI:29105"/>
    </cofactor>
</comment>
<dbReference type="PROSITE" id="PS00903">
    <property type="entry name" value="CYT_DCMP_DEAMINASES_1"/>
    <property type="match status" value="1"/>
</dbReference>
<dbReference type="InterPro" id="IPR002125">
    <property type="entry name" value="CMP_dCMP_dom"/>
</dbReference>
<dbReference type="STRING" id="703135.A0A2A9NN45"/>
<dbReference type="OrthoDB" id="6710946at2759"/>
<evidence type="ECO:0000256" key="9">
    <source>
        <dbReference type="ARBA" id="ARBA00071582"/>
    </source>
</evidence>
<dbReference type="InterPro" id="IPR016193">
    <property type="entry name" value="Cytidine_deaminase-like"/>
</dbReference>
<accession>A0A2A9NN45</accession>
<dbReference type="SUPFAM" id="SSF53927">
    <property type="entry name" value="Cytidine deaminase-like"/>
    <property type="match status" value="1"/>
</dbReference>
<keyword evidence="4" id="KW-0545">Nucleotide biosynthesis</keyword>